<protein>
    <submittedName>
        <fullName evidence="1">Helix-turn-helix domain-containing protein</fullName>
    </submittedName>
</protein>
<dbReference type="InterPro" id="IPR036388">
    <property type="entry name" value="WH-like_DNA-bd_sf"/>
</dbReference>
<gene>
    <name evidence="1" type="ORF">G9444_3105</name>
</gene>
<dbReference type="CDD" id="cd00090">
    <property type="entry name" value="HTH_ARSR"/>
    <property type="match status" value="1"/>
</dbReference>
<organism evidence="1 2">
    <name type="scientific">Rhodococcus erythropolis</name>
    <name type="common">Arthrobacter picolinophilus</name>
    <dbReference type="NCBI Taxonomy" id="1833"/>
    <lineage>
        <taxon>Bacteria</taxon>
        <taxon>Bacillati</taxon>
        <taxon>Actinomycetota</taxon>
        <taxon>Actinomycetes</taxon>
        <taxon>Mycobacteriales</taxon>
        <taxon>Nocardiaceae</taxon>
        <taxon>Rhodococcus</taxon>
        <taxon>Rhodococcus erythropolis group</taxon>
    </lineage>
</organism>
<dbReference type="Proteomes" id="UP000502345">
    <property type="component" value="Chromosome"/>
</dbReference>
<sequence>MLDVAVIDRPGAAEASLDPIRQRILAELAVPGSASSLAPRIGLTRQKVNYHLRTLEDHGLVELVEERKRGNVTERIMQASAASYVISPAAMSALAPDPGRFPDQLSARWLVSLAARIVREVGELIAGATAAGKPLASFAIDSDITFATAADRAAFAGELGESINSLVAKYHNGNSEGGRKHRLVVALHPSLTTPQTITTQAIDAPETEK</sequence>
<dbReference type="Pfam" id="PF12840">
    <property type="entry name" value="HTH_20"/>
    <property type="match status" value="1"/>
</dbReference>
<reference evidence="1 2" key="1">
    <citation type="submission" date="2020-03" db="EMBL/GenBank/DDBJ databases">
        <title>Screen low temperature-resistant strains for efficient degradation of petroleum hydrocarbons under the low temperature.</title>
        <authorList>
            <person name="Wang Y."/>
            <person name="Chen J."/>
        </authorList>
    </citation>
    <scope>NUCLEOTIDE SEQUENCE [LARGE SCALE GENOMIC DNA]</scope>
    <source>
        <strain evidence="1 2">KB1</strain>
    </source>
</reference>
<dbReference type="EMBL" id="CP050124">
    <property type="protein sequence ID" value="QIP40349.1"/>
    <property type="molecule type" value="Genomic_DNA"/>
</dbReference>
<dbReference type="AlphaFoldDB" id="A0A6G9CTZ3"/>
<dbReference type="Gene3D" id="1.10.10.10">
    <property type="entry name" value="Winged helix-like DNA-binding domain superfamily/Winged helix DNA-binding domain"/>
    <property type="match status" value="1"/>
</dbReference>
<name>A0A6G9CTZ3_RHOER</name>
<dbReference type="InterPro" id="IPR036390">
    <property type="entry name" value="WH_DNA-bd_sf"/>
</dbReference>
<evidence type="ECO:0000313" key="2">
    <source>
        <dbReference type="Proteomes" id="UP000502345"/>
    </source>
</evidence>
<proteinExistence type="predicted"/>
<evidence type="ECO:0000313" key="1">
    <source>
        <dbReference type="EMBL" id="QIP40349.1"/>
    </source>
</evidence>
<dbReference type="RefSeq" id="WP_166502269.1">
    <property type="nucleotide sequence ID" value="NZ_CP050124.1"/>
</dbReference>
<dbReference type="SUPFAM" id="SSF46785">
    <property type="entry name" value="Winged helix' DNA-binding domain"/>
    <property type="match status" value="1"/>
</dbReference>
<dbReference type="InterPro" id="IPR011991">
    <property type="entry name" value="ArsR-like_HTH"/>
</dbReference>
<accession>A0A6G9CTZ3</accession>